<evidence type="ECO:0008006" key="2">
    <source>
        <dbReference type="Google" id="ProtNLM"/>
    </source>
</evidence>
<organism evidence="1">
    <name type="scientific">anaerobic digester metagenome</name>
    <dbReference type="NCBI Taxonomy" id="1263854"/>
    <lineage>
        <taxon>unclassified sequences</taxon>
        <taxon>metagenomes</taxon>
        <taxon>ecological metagenomes</taxon>
    </lineage>
</organism>
<reference evidence="1" key="1">
    <citation type="submission" date="2019-03" db="EMBL/GenBank/DDBJ databases">
        <authorList>
            <person name="Hao L."/>
        </authorList>
    </citation>
    <scope>NUCLEOTIDE SEQUENCE</scope>
</reference>
<protein>
    <recommendedName>
        <fullName evidence="2">DUF2795 domain-containing protein</fullName>
    </recommendedName>
</protein>
<dbReference type="AlphaFoldDB" id="A0A485MCX0"/>
<dbReference type="EMBL" id="CAADRM010000160">
    <property type="protein sequence ID" value="VFU18902.1"/>
    <property type="molecule type" value="Genomic_DNA"/>
</dbReference>
<name>A0A485MCX0_9ZZZZ</name>
<dbReference type="InterPro" id="IPR021527">
    <property type="entry name" value="DUF2795"/>
</dbReference>
<sequence>MVSTGEIQQFLHGMDYPARKNDLVKKAQSNNAPGDVIDMLSKLPDQDFNSPVDVNKAIGKMS</sequence>
<gene>
    <name evidence="1" type="ORF">SCFA_910020</name>
</gene>
<proteinExistence type="predicted"/>
<evidence type="ECO:0000313" key="1">
    <source>
        <dbReference type="EMBL" id="VFU18902.1"/>
    </source>
</evidence>
<dbReference type="Pfam" id="PF11387">
    <property type="entry name" value="DUF2795"/>
    <property type="match status" value="1"/>
</dbReference>
<accession>A0A485MCX0</accession>